<name>A0ABR3J818_9AGAR</name>
<gene>
    <name evidence="1" type="ORF">HGRIS_008413</name>
</gene>
<protein>
    <submittedName>
        <fullName evidence="1">Uncharacterized protein</fullName>
    </submittedName>
</protein>
<evidence type="ECO:0000313" key="1">
    <source>
        <dbReference type="EMBL" id="KAL0951742.1"/>
    </source>
</evidence>
<evidence type="ECO:0000313" key="2">
    <source>
        <dbReference type="Proteomes" id="UP001556367"/>
    </source>
</evidence>
<keyword evidence="2" id="KW-1185">Reference proteome</keyword>
<proteinExistence type="predicted"/>
<dbReference type="EMBL" id="JASNQZ010000011">
    <property type="protein sequence ID" value="KAL0951742.1"/>
    <property type="molecule type" value="Genomic_DNA"/>
</dbReference>
<dbReference type="Proteomes" id="UP001556367">
    <property type="component" value="Unassembled WGS sequence"/>
</dbReference>
<accession>A0ABR3J818</accession>
<sequence length="290" mass="32760">MVRVREQRGQTLQSMMGVGGGVCTRLSFSGYASALSIRKMTLPGPGPDPKSLHATLKPVIRKHNVLPCSQHIRQHARSTTVLYTNTFRHTVQPQSSSFFGGGPQGCNIRCRKNVTTQPKDAKKGTPKLRFSQPIPRKQKENHMGAHLCHFEPNPPNGLAVRNSQVRCERRVADDGRQRITVLVCQPVAARVSEGEEPIRRCESEWAKKFVLLFRQVCMAYVERCGFSKECSSNHKTPRGRLAHQYQCSEHALYFVRQHGLCFRVLRPPKDGLLTVLQLRISGVPQFRRLT</sequence>
<organism evidence="1 2">
    <name type="scientific">Hohenbuehelia grisea</name>
    <dbReference type="NCBI Taxonomy" id="104357"/>
    <lineage>
        <taxon>Eukaryota</taxon>
        <taxon>Fungi</taxon>
        <taxon>Dikarya</taxon>
        <taxon>Basidiomycota</taxon>
        <taxon>Agaricomycotina</taxon>
        <taxon>Agaricomycetes</taxon>
        <taxon>Agaricomycetidae</taxon>
        <taxon>Agaricales</taxon>
        <taxon>Pleurotineae</taxon>
        <taxon>Pleurotaceae</taxon>
        <taxon>Hohenbuehelia</taxon>
    </lineage>
</organism>
<reference evidence="2" key="1">
    <citation type="submission" date="2024-06" db="EMBL/GenBank/DDBJ databases">
        <title>Multi-omics analyses provide insights into the biosynthesis of the anticancer antibiotic pleurotin in Hohenbuehelia grisea.</title>
        <authorList>
            <person name="Weaver J.A."/>
            <person name="Alberti F."/>
        </authorList>
    </citation>
    <scope>NUCLEOTIDE SEQUENCE [LARGE SCALE GENOMIC DNA]</scope>
    <source>
        <strain evidence="2">T-177</strain>
    </source>
</reference>
<comment type="caution">
    <text evidence="1">The sequence shown here is derived from an EMBL/GenBank/DDBJ whole genome shotgun (WGS) entry which is preliminary data.</text>
</comment>